<dbReference type="GeneID" id="83204635"/>
<name>A0A9W9NRY1_9EURO</name>
<reference evidence="2" key="2">
    <citation type="journal article" date="2023" name="IMA Fungus">
        <title>Comparative genomic study of the Penicillium genus elucidates a diverse pangenome and 15 lateral gene transfer events.</title>
        <authorList>
            <person name="Petersen C."/>
            <person name="Sorensen T."/>
            <person name="Nielsen M.R."/>
            <person name="Sondergaard T.E."/>
            <person name="Sorensen J.L."/>
            <person name="Fitzpatrick D.A."/>
            <person name="Frisvad J.C."/>
            <person name="Nielsen K.L."/>
        </authorList>
    </citation>
    <scope>NUCLEOTIDE SEQUENCE</scope>
    <source>
        <strain evidence="2">IBT 19713</strain>
    </source>
</reference>
<proteinExistence type="predicted"/>
<dbReference type="GO" id="GO:0003677">
    <property type="term" value="F:DNA binding"/>
    <property type="evidence" value="ECO:0007669"/>
    <property type="project" value="InterPro"/>
</dbReference>
<dbReference type="EMBL" id="JAPQKS010000006">
    <property type="protein sequence ID" value="KAJ5223494.1"/>
    <property type="molecule type" value="Genomic_DNA"/>
</dbReference>
<organism evidence="2 3">
    <name type="scientific">Penicillium chermesinum</name>
    <dbReference type="NCBI Taxonomy" id="63820"/>
    <lineage>
        <taxon>Eukaryota</taxon>
        <taxon>Fungi</taxon>
        <taxon>Dikarya</taxon>
        <taxon>Ascomycota</taxon>
        <taxon>Pezizomycotina</taxon>
        <taxon>Eurotiomycetes</taxon>
        <taxon>Eurotiomycetidae</taxon>
        <taxon>Eurotiales</taxon>
        <taxon>Aspergillaceae</taxon>
        <taxon>Penicillium</taxon>
    </lineage>
</organism>
<sequence>MPPKRAQIQSNSEEGKLALAVNAIRNKQIPSIRQAARVYEVDKSMIRNRLRGVKPRSEYVQKVAN</sequence>
<dbReference type="Gene3D" id="1.10.10.60">
    <property type="entry name" value="Homeodomain-like"/>
    <property type="match status" value="1"/>
</dbReference>
<reference evidence="2" key="1">
    <citation type="submission" date="2022-11" db="EMBL/GenBank/DDBJ databases">
        <authorList>
            <person name="Petersen C."/>
        </authorList>
    </citation>
    <scope>NUCLEOTIDE SEQUENCE</scope>
    <source>
        <strain evidence="2">IBT 19713</strain>
    </source>
</reference>
<dbReference type="InterPro" id="IPR007889">
    <property type="entry name" value="HTH_Psq"/>
</dbReference>
<accession>A0A9W9NRY1</accession>
<dbReference type="SUPFAM" id="SSF46689">
    <property type="entry name" value="Homeodomain-like"/>
    <property type="match status" value="1"/>
</dbReference>
<comment type="caution">
    <text evidence="2">The sequence shown here is derived from an EMBL/GenBank/DDBJ whole genome shotgun (WGS) entry which is preliminary data.</text>
</comment>
<feature type="domain" description="HTH psq-type" evidence="1">
    <location>
        <begin position="14"/>
        <end position="52"/>
    </location>
</feature>
<keyword evidence="3" id="KW-1185">Reference proteome</keyword>
<gene>
    <name evidence="2" type="ORF">N7468_008036</name>
</gene>
<evidence type="ECO:0000313" key="3">
    <source>
        <dbReference type="Proteomes" id="UP001150941"/>
    </source>
</evidence>
<dbReference type="Pfam" id="PF05225">
    <property type="entry name" value="HTH_psq"/>
    <property type="match status" value="1"/>
</dbReference>
<dbReference type="OrthoDB" id="4207519at2759"/>
<evidence type="ECO:0000313" key="2">
    <source>
        <dbReference type="EMBL" id="KAJ5223494.1"/>
    </source>
</evidence>
<dbReference type="AlphaFoldDB" id="A0A9W9NRY1"/>
<protein>
    <recommendedName>
        <fullName evidence="1">HTH psq-type domain-containing protein</fullName>
    </recommendedName>
</protein>
<dbReference type="InterPro" id="IPR009057">
    <property type="entry name" value="Homeodomain-like_sf"/>
</dbReference>
<dbReference type="Proteomes" id="UP001150941">
    <property type="component" value="Unassembled WGS sequence"/>
</dbReference>
<dbReference type="RefSeq" id="XP_058327677.1">
    <property type="nucleotide sequence ID" value="XM_058477332.1"/>
</dbReference>
<evidence type="ECO:0000259" key="1">
    <source>
        <dbReference type="Pfam" id="PF05225"/>
    </source>
</evidence>